<evidence type="ECO:0000313" key="3">
    <source>
        <dbReference type="EMBL" id="GAA3370739.1"/>
    </source>
</evidence>
<name>A0ABP6SMP9_9ACTN</name>
<evidence type="ECO:0000313" key="6">
    <source>
        <dbReference type="EMBL" id="GAA3380755.1"/>
    </source>
</evidence>
<keyword evidence="7" id="KW-1185">Reference proteome</keyword>
<evidence type="ECO:0000313" key="4">
    <source>
        <dbReference type="EMBL" id="GAA3380348.1"/>
    </source>
</evidence>
<dbReference type="EMBL" id="BAAAYL010000002">
    <property type="protein sequence ID" value="GAA3380755.1"/>
    <property type="molecule type" value="Genomic_DNA"/>
</dbReference>
<dbReference type="EMBL" id="BAAAYL010000001">
    <property type="protein sequence ID" value="GAA3380356.1"/>
    <property type="molecule type" value="Genomic_DNA"/>
</dbReference>
<dbReference type="EMBL" id="BAAAYL010000001">
    <property type="protein sequence ID" value="GAA3370739.1"/>
    <property type="molecule type" value="Genomic_DNA"/>
</dbReference>
<dbReference type="EMBL" id="BAAAYL010000001">
    <property type="protein sequence ID" value="GAA3367341.1"/>
    <property type="molecule type" value="Genomic_DNA"/>
</dbReference>
<reference evidence="7" key="2">
    <citation type="journal article" date="2019" name="Int. J. Syst. Evol. Microbiol.">
        <title>The Global Catalogue of Microorganisms (GCM) 10K type strain sequencing project: providing services to taxonomists for standard genome sequencing and annotation.</title>
        <authorList>
            <consortium name="The Broad Institute Genomics Platform"/>
            <consortium name="The Broad Institute Genome Sequencing Center for Infectious Disease"/>
            <person name="Wu L."/>
            <person name="Ma J."/>
        </authorList>
    </citation>
    <scope>NUCLEOTIDE SEQUENCE [LARGE SCALE GENOMIC DNA]</scope>
    <source>
        <strain evidence="7">JCM 9651</strain>
    </source>
</reference>
<dbReference type="EMBL" id="BAAAYL010000001">
    <property type="protein sequence ID" value="GAA3367348.1"/>
    <property type="molecule type" value="Genomic_DNA"/>
</dbReference>
<proteinExistence type="predicted"/>
<reference evidence="4" key="1">
    <citation type="journal article" date="2014" name="Int. J. Syst. Evol. Microbiol.">
        <title>Complete genome of a new Firmicutes species belonging to the dominant human colonic microbiota ('Ruminococcus bicirculans') reveals two chromosomes and a selective capacity to utilize plant glucans.</title>
        <authorList>
            <consortium name="NISC Comparative Sequencing Program"/>
            <person name="Wegmann U."/>
            <person name="Louis P."/>
            <person name="Goesmann A."/>
            <person name="Henrissat B."/>
            <person name="Duncan S.H."/>
            <person name="Flint H.J."/>
        </authorList>
    </citation>
    <scope>NUCLEOTIDE SEQUENCE</scope>
    <source>
        <strain evidence="4">JCM 9651</strain>
    </source>
</reference>
<reference evidence="4" key="3">
    <citation type="submission" date="2023-12" db="EMBL/GenBank/DDBJ databases">
        <authorList>
            <person name="Sun Q."/>
            <person name="Inoue M."/>
        </authorList>
    </citation>
    <scope>NUCLEOTIDE SEQUENCE</scope>
    <source>
        <strain evidence="4">JCM 9651</strain>
    </source>
</reference>
<accession>A0ABP6SMP9</accession>
<comment type="caution">
    <text evidence="4">The sequence shown here is derived from an EMBL/GenBank/DDBJ whole genome shotgun (WGS) entry which is preliminary data.</text>
</comment>
<protein>
    <recommendedName>
        <fullName evidence="8">DUF1877 family protein</fullName>
    </recommendedName>
</protein>
<gene>
    <name evidence="1" type="ORF">GCM10020367_01190</name>
    <name evidence="2" type="ORF">GCM10020367_01230</name>
    <name evidence="3" type="ORF">GCM10020367_18560</name>
    <name evidence="4" type="ORF">GCM10020367_67610</name>
    <name evidence="5" type="ORF">GCM10020367_67650</name>
    <name evidence="6" type="ORF">GCM10020367_69310</name>
</gene>
<evidence type="ECO:0000313" key="1">
    <source>
        <dbReference type="EMBL" id="GAA3367341.1"/>
    </source>
</evidence>
<dbReference type="Proteomes" id="UP001499990">
    <property type="component" value="Unassembled WGS sequence"/>
</dbReference>
<evidence type="ECO:0008006" key="8">
    <source>
        <dbReference type="Google" id="ProtNLM"/>
    </source>
</evidence>
<organism evidence="4 7">
    <name type="scientific">Streptomyces sannanensis</name>
    <dbReference type="NCBI Taxonomy" id="285536"/>
    <lineage>
        <taxon>Bacteria</taxon>
        <taxon>Bacillati</taxon>
        <taxon>Actinomycetota</taxon>
        <taxon>Actinomycetes</taxon>
        <taxon>Kitasatosporales</taxon>
        <taxon>Streptomycetaceae</taxon>
        <taxon>Streptomyces</taxon>
    </lineage>
</organism>
<evidence type="ECO:0000313" key="2">
    <source>
        <dbReference type="EMBL" id="GAA3367348.1"/>
    </source>
</evidence>
<evidence type="ECO:0000313" key="7">
    <source>
        <dbReference type="Proteomes" id="UP001499990"/>
    </source>
</evidence>
<evidence type="ECO:0000313" key="5">
    <source>
        <dbReference type="EMBL" id="GAA3380356.1"/>
    </source>
</evidence>
<dbReference type="EMBL" id="BAAAYL010000001">
    <property type="protein sequence ID" value="GAA3380348.1"/>
    <property type="molecule type" value="Genomic_DNA"/>
</dbReference>
<sequence length="168" mass="17655">MDFGRISRDIVWGCGGLSGHHAQVSIIIKFFIAPDDTSAAGIVDRGPVGVFDSLACGNFDASEAVVEWESLLTGQSFEALVASDEPRMVADPEDGDGPLLFVASGALQGALAGASASRLAEVGELWIQERAAEGEAFDLEMVRELLGDLADLARAAEGRGHGLYCWMA</sequence>